<dbReference type="PANTHER" id="PTHR30486">
    <property type="entry name" value="TWITCHING MOTILITY PROTEIN PILT"/>
    <property type="match status" value="1"/>
</dbReference>
<dbReference type="PANTHER" id="PTHR30486:SF6">
    <property type="entry name" value="TYPE IV PILUS RETRACTATION ATPASE PILT"/>
    <property type="match status" value="1"/>
</dbReference>
<organism evidence="3 4">
    <name type="scientific">Bacillus yapensis</name>
    <dbReference type="NCBI Taxonomy" id="2492960"/>
    <lineage>
        <taxon>Bacteria</taxon>
        <taxon>Bacillati</taxon>
        <taxon>Bacillota</taxon>
        <taxon>Bacilli</taxon>
        <taxon>Bacillales</taxon>
        <taxon>Bacillaceae</taxon>
        <taxon>Bacillus</taxon>
    </lineage>
</organism>
<accession>A0A431VY79</accession>
<dbReference type="InterPro" id="IPR027417">
    <property type="entry name" value="P-loop_NTPase"/>
</dbReference>
<dbReference type="SUPFAM" id="SSF52540">
    <property type="entry name" value="P-loop containing nucleoside triphosphate hydrolases"/>
    <property type="match status" value="1"/>
</dbReference>
<dbReference type="Pfam" id="PF00437">
    <property type="entry name" value="T2SSE"/>
    <property type="match status" value="1"/>
</dbReference>
<evidence type="ECO:0000313" key="3">
    <source>
        <dbReference type="EMBL" id="RTR28093.1"/>
    </source>
</evidence>
<evidence type="ECO:0000259" key="2">
    <source>
        <dbReference type="Pfam" id="PF00437"/>
    </source>
</evidence>
<name>A0A431VY79_9BACI</name>
<sequence>MKNSIRYDGLVTEERNVINLERLLFQKVQQNQLKPKIKMSNSINQQITDHIKEYLSQEQYRELLRDSFGNRRKQGQLREVIYSYVSSKGFLTDYSTLITDYSLDQVTDYLVEKIAGLDVLQPLTEIDTLTDIQCIGWDNIWVDDIYKGPYKTNLTFDSEQDYLDLCNRFAFASGKPYSMAKPSVDAQFPYMRVNIVGQDLDTKTSMSIRIISKKLRLSEDYMINSGYANKTMIEFLKATFAFESHLISGATGTGKTELLRYFTKYTRENSNIIMIEDVPETYLDELYPNKPIKMWKNREASDDEKRTFGYSYHVRNAMRQNPVYIMLQESRGEESFDVMKAATTGHIVDTTVHADSTADAILRFIDLCQEAYNHPAEYYGKRIIRGFGIGVHVKRYGTIRRISQITEYLAYVDGNIVENVIFQFDELSQAHIQVDKMSPKLWNKIRDSYKDFEELQHLAPAETLLR</sequence>
<dbReference type="EMBL" id="RXNT01000016">
    <property type="protein sequence ID" value="RTR28093.1"/>
    <property type="molecule type" value="Genomic_DNA"/>
</dbReference>
<dbReference type="InterPro" id="IPR050921">
    <property type="entry name" value="T4SS_GSP_E_ATPase"/>
</dbReference>
<comment type="caution">
    <text evidence="3">The sequence shown here is derived from an EMBL/GenBank/DDBJ whole genome shotgun (WGS) entry which is preliminary data.</text>
</comment>
<dbReference type="RefSeq" id="WP_126410097.1">
    <property type="nucleotide sequence ID" value="NZ_RXNT01000016.1"/>
</dbReference>
<evidence type="ECO:0000256" key="1">
    <source>
        <dbReference type="ARBA" id="ARBA00006611"/>
    </source>
</evidence>
<comment type="similarity">
    <text evidence="1">Belongs to the GSP E family.</text>
</comment>
<proteinExistence type="inferred from homology"/>
<gene>
    <name evidence="3" type="ORF">EKG37_17470</name>
</gene>
<dbReference type="Proteomes" id="UP000271374">
    <property type="component" value="Unassembled WGS sequence"/>
</dbReference>
<evidence type="ECO:0000313" key="4">
    <source>
        <dbReference type="Proteomes" id="UP000271374"/>
    </source>
</evidence>
<dbReference type="InterPro" id="IPR001482">
    <property type="entry name" value="T2SS/T4SS_dom"/>
</dbReference>
<feature type="domain" description="Bacterial type II secretion system protein E" evidence="2">
    <location>
        <begin position="204"/>
        <end position="372"/>
    </location>
</feature>
<dbReference type="GO" id="GO:0016887">
    <property type="term" value="F:ATP hydrolysis activity"/>
    <property type="evidence" value="ECO:0007669"/>
    <property type="project" value="InterPro"/>
</dbReference>
<dbReference type="AlphaFoldDB" id="A0A431VY79"/>
<dbReference type="OrthoDB" id="9810761at2"/>
<reference evidence="3 4" key="1">
    <citation type="submission" date="2018-12" db="EMBL/GenBank/DDBJ databases">
        <title>Bacillus yapensis draft genome sequence.</title>
        <authorList>
            <person name="Yu L."/>
            <person name="Xu X."/>
            <person name="Tang X."/>
        </authorList>
    </citation>
    <scope>NUCLEOTIDE SEQUENCE [LARGE SCALE GENOMIC DNA]</scope>
    <source>
        <strain evidence="3 4">XXST-01</strain>
    </source>
</reference>
<keyword evidence="4" id="KW-1185">Reference proteome</keyword>
<dbReference type="Gene3D" id="3.30.450.380">
    <property type="match status" value="1"/>
</dbReference>
<protein>
    <submittedName>
        <fullName evidence="3">CpaF family protein</fullName>
    </submittedName>
</protein>
<dbReference type="Gene3D" id="3.40.50.300">
    <property type="entry name" value="P-loop containing nucleotide triphosphate hydrolases"/>
    <property type="match status" value="1"/>
</dbReference>